<feature type="transmembrane region" description="Helical" evidence="1">
    <location>
        <begin position="379"/>
        <end position="398"/>
    </location>
</feature>
<evidence type="ECO:0000313" key="4">
    <source>
        <dbReference type="EMBL" id="CAL1684898.1"/>
    </source>
</evidence>
<proteinExistence type="predicted"/>
<feature type="transmembrane region" description="Helical" evidence="1">
    <location>
        <begin position="735"/>
        <end position="758"/>
    </location>
</feature>
<feature type="transmembrane region" description="Helical" evidence="1">
    <location>
        <begin position="418"/>
        <end position="439"/>
    </location>
</feature>
<dbReference type="AlphaFoldDB" id="A0AAV2NZX4"/>
<keyword evidence="1" id="KW-0812">Transmembrane</keyword>
<evidence type="ECO:0000259" key="3">
    <source>
        <dbReference type="SMART" id="SM00703"/>
    </source>
</evidence>
<dbReference type="GO" id="GO:0016747">
    <property type="term" value="F:acyltransferase activity, transferring groups other than amino-acyl groups"/>
    <property type="evidence" value="ECO:0007669"/>
    <property type="project" value="InterPro"/>
</dbReference>
<protein>
    <recommendedName>
        <fullName evidence="3">Nose resistant-to-fluoxetine protein N-terminal domain-containing protein</fullName>
    </recommendedName>
</protein>
<feature type="signal peptide" evidence="2">
    <location>
        <begin position="1"/>
        <end position="19"/>
    </location>
</feature>
<name>A0AAV2NZX4_9HYME</name>
<keyword evidence="1" id="KW-0472">Membrane</keyword>
<feature type="transmembrane region" description="Helical" evidence="1">
    <location>
        <begin position="542"/>
        <end position="573"/>
    </location>
</feature>
<feature type="transmembrane region" description="Helical" evidence="1">
    <location>
        <begin position="706"/>
        <end position="723"/>
    </location>
</feature>
<reference evidence="4" key="1">
    <citation type="submission" date="2024-04" db="EMBL/GenBank/DDBJ databases">
        <authorList>
            <consortium name="Molecular Ecology Group"/>
        </authorList>
    </citation>
    <scope>NUCLEOTIDE SEQUENCE</scope>
</reference>
<dbReference type="Pfam" id="PF01757">
    <property type="entry name" value="Acyl_transf_3"/>
    <property type="match status" value="1"/>
</dbReference>
<dbReference type="InterPro" id="IPR052728">
    <property type="entry name" value="O2_lipid_transport_reg"/>
</dbReference>
<evidence type="ECO:0000256" key="2">
    <source>
        <dbReference type="SAM" id="SignalP"/>
    </source>
</evidence>
<dbReference type="EMBL" id="OZ034828">
    <property type="protein sequence ID" value="CAL1684898.1"/>
    <property type="molecule type" value="Genomic_DNA"/>
</dbReference>
<sequence length="778" mass="89443">MLHYGIILYLPLLYRLVICSNVSETILSSQDPLSVEESIANENIWKNFTEQFVRKDESKLSSNNTTALSGKNAEDKLWGVDQLLEVWNPIVISRIWTNETYRDAGISLSCGEDLTHYMMGVSRKTNWALKMMDANGKYTWGTFSGNKYWVGDANQCRKMENGFVEWQKDERLQRSEELPPFRVSMNSINFILEILKPGLNETYNVTLGLCMPIMCDTKDVERLLYFVQNEFSVSLPLRITIDHIRNLSKGYTFWEDSTFYILLISFVAVCVLILMGTFYDIVLRYKVLLRANKRDNNNITIMTQSKSLTSDENFDRRITISKLWTMTDHNGSLDVRNPKVVPQPLSEALLSFSLLINISKLCSLNVGADTLAPIHGLKFYTMLWIILVHTCLLANEVSDNKMFRSVAENNFLYQSIGNSIYSVDTFFFISGCLVAFLYYRTMANKRIQDKTIIKGCRGQVVQFLAMIWYRYFRLTPIYLLVIGLIQVSMKWYHDHSMIELPALDYKTCEKFWWRNALYINTYFDMDERCIVWSWYLANDTQFYTAGIIILIIGASFLPAAAFIGAFFLIASWITTAIITLNTRHVPSIQDPFAHYENLYDKPWTRIGPYLVGMATGWYLFKIDCKANMNKAVVAIGWSVSLITMISIVFGLHGTTFGPILSALYTTLSHSGWAICLAWILIACVTGYGGIATYILSWKYLYPISRLTYCAYLVHPALLRAMILQTESSWHLTHSFVAFLFFGVVIASYAASLFLSLFFEAPMVSLLRILHPMREWKSH</sequence>
<dbReference type="Proteomes" id="UP001497644">
    <property type="component" value="Chromosome 5"/>
</dbReference>
<evidence type="ECO:0000256" key="1">
    <source>
        <dbReference type="SAM" id="Phobius"/>
    </source>
</evidence>
<dbReference type="InterPro" id="IPR006621">
    <property type="entry name" value="Nose-resist-to-fluoxetine_N"/>
</dbReference>
<feature type="transmembrane region" description="Helical" evidence="1">
    <location>
        <begin position="632"/>
        <end position="651"/>
    </location>
</feature>
<dbReference type="SMART" id="SM00703">
    <property type="entry name" value="NRF"/>
    <property type="match status" value="1"/>
</dbReference>
<keyword evidence="2" id="KW-0732">Signal</keyword>
<evidence type="ECO:0000313" key="5">
    <source>
        <dbReference type="Proteomes" id="UP001497644"/>
    </source>
</evidence>
<dbReference type="PANTHER" id="PTHR11161:SF72">
    <property type="entry name" value="FI21449P1"/>
    <property type="match status" value="1"/>
</dbReference>
<feature type="transmembrane region" description="Helical" evidence="1">
    <location>
        <begin position="475"/>
        <end position="492"/>
    </location>
</feature>
<feature type="transmembrane region" description="Helical" evidence="1">
    <location>
        <begin position="671"/>
        <end position="694"/>
    </location>
</feature>
<accession>A0AAV2NZX4</accession>
<feature type="chain" id="PRO_5043909616" description="Nose resistant-to-fluoxetine protein N-terminal domain-containing protein" evidence="2">
    <location>
        <begin position="20"/>
        <end position="778"/>
    </location>
</feature>
<dbReference type="InterPro" id="IPR002656">
    <property type="entry name" value="Acyl_transf_3_dom"/>
</dbReference>
<feature type="transmembrane region" description="Helical" evidence="1">
    <location>
        <begin position="259"/>
        <end position="283"/>
    </location>
</feature>
<feature type="domain" description="Nose resistant-to-fluoxetine protein N-terminal" evidence="3">
    <location>
        <begin position="107"/>
        <end position="248"/>
    </location>
</feature>
<organism evidence="4 5">
    <name type="scientific">Lasius platythorax</name>
    <dbReference type="NCBI Taxonomy" id="488582"/>
    <lineage>
        <taxon>Eukaryota</taxon>
        <taxon>Metazoa</taxon>
        <taxon>Ecdysozoa</taxon>
        <taxon>Arthropoda</taxon>
        <taxon>Hexapoda</taxon>
        <taxon>Insecta</taxon>
        <taxon>Pterygota</taxon>
        <taxon>Neoptera</taxon>
        <taxon>Endopterygota</taxon>
        <taxon>Hymenoptera</taxon>
        <taxon>Apocrita</taxon>
        <taxon>Aculeata</taxon>
        <taxon>Formicoidea</taxon>
        <taxon>Formicidae</taxon>
        <taxon>Formicinae</taxon>
        <taxon>Lasius</taxon>
        <taxon>Lasius</taxon>
    </lineage>
</organism>
<keyword evidence="1" id="KW-1133">Transmembrane helix</keyword>
<gene>
    <name evidence="4" type="ORF">LPLAT_LOCUS10421</name>
</gene>
<dbReference type="Pfam" id="PF20146">
    <property type="entry name" value="NRF"/>
    <property type="match status" value="1"/>
</dbReference>
<keyword evidence="5" id="KW-1185">Reference proteome</keyword>
<dbReference type="PANTHER" id="PTHR11161">
    <property type="entry name" value="O-ACYLTRANSFERASE"/>
    <property type="match status" value="1"/>
</dbReference>
<feature type="transmembrane region" description="Helical" evidence="1">
    <location>
        <begin position="602"/>
        <end position="620"/>
    </location>
</feature>